<evidence type="ECO:0000313" key="3">
    <source>
        <dbReference type="Proteomes" id="UP000198688"/>
    </source>
</evidence>
<evidence type="ECO:0000313" key="2">
    <source>
        <dbReference type="EMBL" id="SDT71670.1"/>
    </source>
</evidence>
<dbReference type="Proteomes" id="UP000198688">
    <property type="component" value="Chromosome I"/>
</dbReference>
<organism evidence="2 3">
    <name type="scientific">Actinoplanes derwentensis</name>
    <dbReference type="NCBI Taxonomy" id="113562"/>
    <lineage>
        <taxon>Bacteria</taxon>
        <taxon>Bacillati</taxon>
        <taxon>Actinomycetota</taxon>
        <taxon>Actinomycetes</taxon>
        <taxon>Micromonosporales</taxon>
        <taxon>Micromonosporaceae</taxon>
        <taxon>Actinoplanes</taxon>
    </lineage>
</organism>
<keyword evidence="1" id="KW-0472">Membrane</keyword>
<name>A0A1H2CMD2_9ACTN</name>
<dbReference type="AlphaFoldDB" id="A0A1H2CMD2"/>
<reference evidence="2 3" key="1">
    <citation type="submission" date="2016-10" db="EMBL/GenBank/DDBJ databases">
        <authorList>
            <person name="de Groot N.N."/>
        </authorList>
    </citation>
    <scope>NUCLEOTIDE SEQUENCE [LARGE SCALE GENOMIC DNA]</scope>
    <source>
        <strain evidence="2 3">DSM 43941</strain>
    </source>
</reference>
<dbReference type="OrthoDB" id="4936454at2"/>
<keyword evidence="1" id="KW-1133">Transmembrane helix</keyword>
<dbReference type="RefSeq" id="WP_092549001.1">
    <property type="nucleotide sequence ID" value="NZ_BOMJ01000029.1"/>
</dbReference>
<keyword evidence="3" id="KW-1185">Reference proteome</keyword>
<feature type="transmembrane region" description="Helical" evidence="1">
    <location>
        <begin position="45"/>
        <end position="67"/>
    </location>
</feature>
<keyword evidence="1" id="KW-0812">Transmembrane</keyword>
<protein>
    <submittedName>
        <fullName evidence="2">Uncharacterized protein</fullName>
    </submittedName>
</protein>
<dbReference type="EMBL" id="LT629758">
    <property type="protein sequence ID" value="SDT71670.1"/>
    <property type="molecule type" value="Genomic_DNA"/>
</dbReference>
<sequence length="176" mass="18649">MVDLSDLPSERPMPHVHMLVRQQRIEQYAAGPTRRRWAVRNAVRYAMVVAGASALLIGGTAAAYVAFKPATVPVADETRCYTKASLEGGKDFFGTTVSQAWSADGTRDAASAVEACSAVWRQGLLRLGSKQVGGPDTGTDHPIPPLVACTLDNGVAAVFPGDEQTCARLGLPRLAE</sequence>
<accession>A0A1H2CMD2</accession>
<proteinExistence type="predicted"/>
<gene>
    <name evidence="2" type="ORF">SAMN04489716_6224</name>
</gene>
<evidence type="ECO:0000256" key="1">
    <source>
        <dbReference type="SAM" id="Phobius"/>
    </source>
</evidence>